<feature type="signal peptide" evidence="1">
    <location>
        <begin position="1"/>
        <end position="20"/>
    </location>
</feature>
<evidence type="ECO:0000313" key="4">
    <source>
        <dbReference type="Proteomes" id="UP000008810"/>
    </source>
</evidence>
<dbReference type="EMBL" id="CM000880">
    <property type="protein sequence ID" value="PNT77692.1"/>
    <property type="molecule type" value="Genomic_DNA"/>
</dbReference>
<accession>A0A2K2DTU7</accession>
<gene>
    <name evidence="2" type="ORF">BRADI_1g67115v3</name>
</gene>
<reference evidence="2 3" key="1">
    <citation type="journal article" date="2010" name="Nature">
        <title>Genome sequencing and analysis of the model grass Brachypodium distachyon.</title>
        <authorList>
            <consortium name="International Brachypodium Initiative"/>
        </authorList>
    </citation>
    <scope>NUCLEOTIDE SEQUENCE [LARGE SCALE GENOMIC DNA]</scope>
    <source>
        <strain evidence="2 3">Bd21</strain>
    </source>
</reference>
<dbReference type="AlphaFoldDB" id="A0A2K2DTU7"/>
<evidence type="ECO:0000313" key="2">
    <source>
        <dbReference type="EMBL" id="PNT77692.1"/>
    </source>
</evidence>
<name>A0A2K2DTU7_BRADI</name>
<proteinExistence type="predicted"/>
<protein>
    <submittedName>
        <fullName evidence="2 3">Uncharacterized protein</fullName>
    </submittedName>
</protein>
<dbReference type="InParanoid" id="A0A2K2DTU7"/>
<reference evidence="2" key="2">
    <citation type="submission" date="2017-06" db="EMBL/GenBank/DDBJ databases">
        <title>WGS assembly of Brachypodium distachyon.</title>
        <authorList>
            <consortium name="The International Brachypodium Initiative"/>
            <person name="Lucas S."/>
            <person name="Harmon-Smith M."/>
            <person name="Lail K."/>
            <person name="Tice H."/>
            <person name="Grimwood J."/>
            <person name="Bruce D."/>
            <person name="Barry K."/>
            <person name="Shu S."/>
            <person name="Lindquist E."/>
            <person name="Wang M."/>
            <person name="Pitluck S."/>
            <person name="Vogel J.P."/>
            <person name="Garvin D.F."/>
            <person name="Mockler T.C."/>
            <person name="Schmutz J."/>
            <person name="Rokhsar D."/>
            <person name="Bevan M.W."/>
        </authorList>
    </citation>
    <scope>NUCLEOTIDE SEQUENCE</scope>
    <source>
        <strain evidence="2">Bd21</strain>
    </source>
</reference>
<dbReference type="Proteomes" id="UP000008810">
    <property type="component" value="Chromosome 1"/>
</dbReference>
<reference evidence="3" key="3">
    <citation type="submission" date="2018-08" db="UniProtKB">
        <authorList>
            <consortium name="EnsemblPlants"/>
        </authorList>
    </citation>
    <scope>IDENTIFICATION</scope>
    <source>
        <strain evidence="3">cv. Bd21</strain>
    </source>
</reference>
<feature type="chain" id="PRO_5036319272" evidence="1">
    <location>
        <begin position="21"/>
        <end position="88"/>
    </location>
</feature>
<evidence type="ECO:0000256" key="1">
    <source>
        <dbReference type="SAM" id="SignalP"/>
    </source>
</evidence>
<organism evidence="2">
    <name type="scientific">Brachypodium distachyon</name>
    <name type="common">Purple false brome</name>
    <name type="synonym">Trachynia distachya</name>
    <dbReference type="NCBI Taxonomy" id="15368"/>
    <lineage>
        <taxon>Eukaryota</taxon>
        <taxon>Viridiplantae</taxon>
        <taxon>Streptophyta</taxon>
        <taxon>Embryophyta</taxon>
        <taxon>Tracheophyta</taxon>
        <taxon>Spermatophyta</taxon>
        <taxon>Magnoliopsida</taxon>
        <taxon>Liliopsida</taxon>
        <taxon>Poales</taxon>
        <taxon>Poaceae</taxon>
        <taxon>BOP clade</taxon>
        <taxon>Pooideae</taxon>
        <taxon>Stipodae</taxon>
        <taxon>Brachypodieae</taxon>
        <taxon>Brachypodium</taxon>
    </lineage>
</organism>
<keyword evidence="4" id="KW-1185">Reference proteome</keyword>
<dbReference type="Gramene" id="PNT77692">
    <property type="protein sequence ID" value="PNT77692"/>
    <property type="gene ID" value="BRADI_1g67115v3"/>
</dbReference>
<dbReference type="EnsemblPlants" id="PNT77692">
    <property type="protein sequence ID" value="PNT77692"/>
    <property type="gene ID" value="BRADI_1g67115v3"/>
</dbReference>
<keyword evidence="1" id="KW-0732">Signal</keyword>
<evidence type="ECO:0000313" key="3">
    <source>
        <dbReference type="EnsemblPlants" id="PNT77692"/>
    </source>
</evidence>
<sequence length="88" mass="9970">MLPIVIIFLFVISDMVVKQGASFQALKHLVKNKIPPKVRDVIIMYQNVNQSLIGPTHSTNHVHADLIKFDTAENKVQLYNGNFMHELG</sequence>